<evidence type="ECO:0000313" key="2">
    <source>
        <dbReference type="Proteomes" id="UP001461498"/>
    </source>
</evidence>
<dbReference type="EMBL" id="JAPXFL010000005">
    <property type="protein sequence ID" value="KAK9506913.1"/>
    <property type="molecule type" value="Genomic_DNA"/>
</dbReference>
<organism evidence="1 2">
    <name type="scientific">Rhynocoris fuscipes</name>
    <dbReference type="NCBI Taxonomy" id="488301"/>
    <lineage>
        <taxon>Eukaryota</taxon>
        <taxon>Metazoa</taxon>
        <taxon>Ecdysozoa</taxon>
        <taxon>Arthropoda</taxon>
        <taxon>Hexapoda</taxon>
        <taxon>Insecta</taxon>
        <taxon>Pterygota</taxon>
        <taxon>Neoptera</taxon>
        <taxon>Paraneoptera</taxon>
        <taxon>Hemiptera</taxon>
        <taxon>Heteroptera</taxon>
        <taxon>Panheteroptera</taxon>
        <taxon>Cimicomorpha</taxon>
        <taxon>Reduviidae</taxon>
        <taxon>Harpactorinae</taxon>
        <taxon>Harpactorini</taxon>
        <taxon>Rhynocoris</taxon>
    </lineage>
</organism>
<dbReference type="Proteomes" id="UP001461498">
    <property type="component" value="Unassembled WGS sequence"/>
</dbReference>
<sequence>MICPKHARERERLFNTIYKLITAPFKYEDISFSENIFVYSALMAFLACVRT</sequence>
<comment type="caution">
    <text evidence="1">The sequence shown here is derived from an EMBL/GenBank/DDBJ whole genome shotgun (WGS) entry which is preliminary data.</text>
</comment>
<evidence type="ECO:0000313" key="1">
    <source>
        <dbReference type="EMBL" id="KAK9506913.1"/>
    </source>
</evidence>
<gene>
    <name evidence="1" type="ORF">O3M35_008762</name>
</gene>
<protein>
    <submittedName>
        <fullName evidence="1">Uncharacterized protein</fullName>
    </submittedName>
</protein>
<keyword evidence="2" id="KW-1185">Reference proteome</keyword>
<dbReference type="AlphaFoldDB" id="A0AAW1DCN1"/>
<proteinExistence type="predicted"/>
<reference evidence="1 2" key="1">
    <citation type="submission" date="2022-12" db="EMBL/GenBank/DDBJ databases">
        <title>Chromosome-level genome assembly of true bugs.</title>
        <authorList>
            <person name="Ma L."/>
            <person name="Li H."/>
        </authorList>
    </citation>
    <scope>NUCLEOTIDE SEQUENCE [LARGE SCALE GENOMIC DNA]</scope>
    <source>
        <strain evidence="1">Lab_2022b</strain>
    </source>
</reference>
<accession>A0AAW1DCN1</accession>
<name>A0AAW1DCN1_9HEMI</name>